<dbReference type="PANTHER" id="PTHR44394">
    <property type="entry name" value="BETA-ALANINE-ACTIVATING ENZYME"/>
    <property type="match status" value="1"/>
</dbReference>
<dbReference type="InterPro" id="IPR018391">
    <property type="entry name" value="PQQ_b-propeller_rpt"/>
</dbReference>
<evidence type="ECO:0000259" key="1">
    <source>
        <dbReference type="Pfam" id="PF13570"/>
    </source>
</evidence>
<dbReference type="Proteomes" id="UP000801492">
    <property type="component" value="Unassembled WGS sequence"/>
</dbReference>
<gene>
    <name evidence="2" type="ORF">ILUMI_03891</name>
</gene>
<dbReference type="InterPro" id="IPR015943">
    <property type="entry name" value="WD40/YVTN_repeat-like_dom_sf"/>
</dbReference>
<evidence type="ECO:0000313" key="2">
    <source>
        <dbReference type="EMBL" id="KAF2902297.1"/>
    </source>
</evidence>
<feature type="domain" description="Pyrrolo-quinoline quinone repeat" evidence="1">
    <location>
        <begin position="1"/>
        <end position="309"/>
    </location>
</feature>
<dbReference type="OrthoDB" id="408177at2759"/>
<protein>
    <recommendedName>
        <fullName evidence="1">Pyrrolo-quinoline quinone repeat domain-containing protein</fullName>
    </recommendedName>
</protein>
<dbReference type="AlphaFoldDB" id="A0A8K0DEX8"/>
<dbReference type="InterPro" id="IPR011047">
    <property type="entry name" value="Quinoprotein_ADH-like_sf"/>
</dbReference>
<dbReference type="SUPFAM" id="SSF50998">
    <property type="entry name" value="Quinoprotein alcohol dehydrogenase-like"/>
    <property type="match status" value="1"/>
</dbReference>
<comment type="caution">
    <text evidence="2">The sequence shown here is derived from an EMBL/GenBank/DDBJ whole genome shotgun (WGS) entry which is preliminary data.</text>
</comment>
<dbReference type="InterPro" id="IPR052091">
    <property type="entry name" value="Beta-ala_Activ/Resist"/>
</dbReference>
<dbReference type="EMBL" id="VTPC01001343">
    <property type="protein sequence ID" value="KAF2902297.1"/>
    <property type="molecule type" value="Genomic_DNA"/>
</dbReference>
<accession>A0A8K0DEX8</accession>
<dbReference type="InterPro" id="IPR002372">
    <property type="entry name" value="PQQ_rpt_dom"/>
</dbReference>
<name>A0A8K0DEX8_IGNLU</name>
<evidence type="ECO:0000313" key="3">
    <source>
        <dbReference type="Proteomes" id="UP000801492"/>
    </source>
</evidence>
<dbReference type="Pfam" id="PF13570">
    <property type="entry name" value="Beta-prop_ACSF4"/>
    <property type="match status" value="1"/>
</dbReference>
<keyword evidence="3" id="KW-1185">Reference proteome</keyword>
<reference evidence="2" key="1">
    <citation type="submission" date="2019-08" db="EMBL/GenBank/DDBJ databases">
        <title>The genome of the North American firefly Photinus pyralis.</title>
        <authorList>
            <consortium name="Photinus pyralis genome working group"/>
            <person name="Fallon T.R."/>
            <person name="Sander Lower S.E."/>
            <person name="Weng J.-K."/>
        </authorList>
    </citation>
    <scope>NUCLEOTIDE SEQUENCE</scope>
    <source>
        <strain evidence="2">TRF0915ILg1</strain>
        <tissue evidence="2">Whole body</tissue>
    </source>
</reference>
<organism evidence="2 3">
    <name type="scientific">Ignelater luminosus</name>
    <name type="common">Cucubano</name>
    <name type="synonym">Pyrophorus luminosus</name>
    <dbReference type="NCBI Taxonomy" id="2038154"/>
    <lineage>
        <taxon>Eukaryota</taxon>
        <taxon>Metazoa</taxon>
        <taxon>Ecdysozoa</taxon>
        <taxon>Arthropoda</taxon>
        <taxon>Hexapoda</taxon>
        <taxon>Insecta</taxon>
        <taxon>Pterygota</taxon>
        <taxon>Neoptera</taxon>
        <taxon>Endopterygota</taxon>
        <taxon>Coleoptera</taxon>
        <taxon>Polyphaga</taxon>
        <taxon>Elateriformia</taxon>
        <taxon>Elateroidea</taxon>
        <taxon>Elateridae</taxon>
        <taxon>Agrypninae</taxon>
        <taxon>Pyrophorini</taxon>
        <taxon>Ignelater</taxon>
    </lineage>
</organism>
<dbReference type="GO" id="GO:0043041">
    <property type="term" value="P:amino acid activation for nonribosomal peptide biosynthetic process"/>
    <property type="evidence" value="ECO:0007669"/>
    <property type="project" value="TreeGrafter"/>
</dbReference>
<dbReference type="PANTHER" id="PTHR44394:SF1">
    <property type="entry name" value="BETA-ALANINE-ACTIVATING ENZYME"/>
    <property type="match status" value="1"/>
</dbReference>
<dbReference type="SMART" id="SM00564">
    <property type="entry name" value="PQQ"/>
    <property type="match status" value="5"/>
</dbReference>
<dbReference type="Gene3D" id="2.130.10.10">
    <property type="entry name" value="YVTN repeat-like/Quinoprotein amine dehydrogenase"/>
    <property type="match status" value="3"/>
</dbReference>
<proteinExistence type="predicted"/>
<sequence>MVAVGSFSHIFAIVNSINGNIISQIVLPDTVESAGLVSQFNTYLYVGCHDGNMYCLDYKTGSIIWKYSTDDIIKCTPCFCSNNQAIAFGSYDKYVHCVNAEDGNLRWKTLSCESITSNPICYKERVYVATTFGTCLCLNEEQGEILWKQKVNTPIFGSPCIFYNLDTAFIVWPAVNGTLHCFACEAGKKVWTFNASGKVFSSLLWYKHCIIFGCHDHKIYCLEINEVNCTLKYEVLLKSAINSKPHIMLYNDYVYIVVATNDGNIHIVDFYSGKRITNRKLPGQVFSSPVVKDNYIYIGCRDNNLYCINVINNEVNK</sequence>